<reference evidence="2" key="1">
    <citation type="journal article" date="2021" name="PeerJ">
        <title>Extensive microbial diversity within the chicken gut microbiome revealed by metagenomics and culture.</title>
        <authorList>
            <person name="Gilroy R."/>
            <person name="Ravi A."/>
            <person name="Getino M."/>
            <person name="Pursley I."/>
            <person name="Horton D.L."/>
            <person name="Alikhan N.F."/>
            <person name="Baker D."/>
            <person name="Gharbi K."/>
            <person name="Hall N."/>
            <person name="Watson M."/>
            <person name="Adriaenssens E.M."/>
            <person name="Foster-Nyarko E."/>
            <person name="Jarju S."/>
            <person name="Secka A."/>
            <person name="Antonio M."/>
            <person name="Oren A."/>
            <person name="Chaudhuri R.R."/>
            <person name="La Ragione R."/>
            <person name="Hildebrand F."/>
            <person name="Pallen M.J."/>
        </authorList>
    </citation>
    <scope>NUCLEOTIDE SEQUENCE</scope>
    <source>
        <strain evidence="2">ChiHjej8B7-3636</strain>
    </source>
</reference>
<dbReference type="Proteomes" id="UP000824220">
    <property type="component" value="Unassembled WGS sequence"/>
</dbReference>
<evidence type="ECO:0000256" key="1">
    <source>
        <dbReference type="SAM" id="Phobius"/>
    </source>
</evidence>
<evidence type="ECO:0000313" key="2">
    <source>
        <dbReference type="EMBL" id="HJA03668.1"/>
    </source>
</evidence>
<keyword evidence="1" id="KW-1133">Transmembrane helix</keyword>
<sequence>MSSTQQMPWRRRAELASDAIAEAEPSDERRDQFAEAATALNTHLNDELANVGDDERRAAARAANEFAAKQAQKAGVDIDGAGVSDVARELTTEEGRAKAMRELGVHMSGRLAERYGVSDEEAVRLLEASRAMRTREGRAKVMAEYATGSTGEELTAHLTGRSLSIEDRRSAVRELLSHERVTGGLKRAGKGILIGGVILLVGLVGILIGAAALLDALVSGGADAAAFADVVTTRPDAAAFVGALEPA</sequence>
<keyword evidence="1" id="KW-0472">Membrane</keyword>
<dbReference type="AlphaFoldDB" id="A0A9D2H346"/>
<proteinExistence type="predicted"/>
<comment type="caution">
    <text evidence="2">The sequence shown here is derived from an EMBL/GenBank/DDBJ whole genome shotgun (WGS) entry which is preliminary data.</text>
</comment>
<organism evidence="2 3">
    <name type="scientific">Candidatus Microbacterium stercoravium</name>
    <dbReference type="NCBI Taxonomy" id="2838697"/>
    <lineage>
        <taxon>Bacteria</taxon>
        <taxon>Bacillati</taxon>
        <taxon>Actinomycetota</taxon>
        <taxon>Actinomycetes</taxon>
        <taxon>Micrococcales</taxon>
        <taxon>Microbacteriaceae</taxon>
        <taxon>Microbacterium</taxon>
    </lineage>
</organism>
<keyword evidence="1" id="KW-0812">Transmembrane</keyword>
<dbReference type="EMBL" id="DXAM01000031">
    <property type="protein sequence ID" value="HJA03668.1"/>
    <property type="molecule type" value="Genomic_DNA"/>
</dbReference>
<name>A0A9D2H346_9MICO</name>
<gene>
    <name evidence="2" type="ORF">H9800_02270</name>
</gene>
<protein>
    <submittedName>
        <fullName evidence="2">Uncharacterized protein</fullName>
    </submittedName>
</protein>
<feature type="transmembrane region" description="Helical" evidence="1">
    <location>
        <begin position="192"/>
        <end position="214"/>
    </location>
</feature>
<evidence type="ECO:0000313" key="3">
    <source>
        <dbReference type="Proteomes" id="UP000824220"/>
    </source>
</evidence>
<accession>A0A9D2H346</accession>
<reference evidence="2" key="2">
    <citation type="submission" date="2021-04" db="EMBL/GenBank/DDBJ databases">
        <authorList>
            <person name="Gilroy R."/>
        </authorList>
    </citation>
    <scope>NUCLEOTIDE SEQUENCE</scope>
    <source>
        <strain evidence="2">ChiHjej8B7-3636</strain>
    </source>
</reference>